<comment type="caution">
    <text evidence="2">The sequence shown here is derived from an EMBL/GenBank/DDBJ whole genome shotgun (WGS) entry which is preliminary data.</text>
</comment>
<keyword evidence="3" id="KW-1185">Reference proteome</keyword>
<proteinExistence type="predicted"/>
<gene>
    <name evidence="2" type="ORF">GCM10022276_12950</name>
</gene>
<reference evidence="3" key="1">
    <citation type="journal article" date="2019" name="Int. J. Syst. Evol. Microbiol.">
        <title>The Global Catalogue of Microorganisms (GCM) 10K type strain sequencing project: providing services to taxonomists for standard genome sequencing and annotation.</title>
        <authorList>
            <consortium name="The Broad Institute Genomics Platform"/>
            <consortium name="The Broad Institute Genome Sequencing Center for Infectious Disease"/>
            <person name="Wu L."/>
            <person name="Ma J."/>
        </authorList>
    </citation>
    <scope>NUCLEOTIDE SEQUENCE [LARGE SCALE GENOMIC DNA]</scope>
    <source>
        <strain evidence="3">JCM 17543</strain>
    </source>
</reference>
<feature type="compositionally biased region" description="Basic and acidic residues" evidence="1">
    <location>
        <begin position="12"/>
        <end position="26"/>
    </location>
</feature>
<name>A0ABP7L747_9SPHN</name>
<dbReference type="EMBL" id="BAABBM010000001">
    <property type="protein sequence ID" value="GAA3895281.1"/>
    <property type="molecule type" value="Genomic_DNA"/>
</dbReference>
<protein>
    <submittedName>
        <fullName evidence="2">Uncharacterized protein</fullName>
    </submittedName>
</protein>
<evidence type="ECO:0000313" key="3">
    <source>
        <dbReference type="Proteomes" id="UP001500827"/>
    </source>
</evidence>
<evidence type="ECO:0000256" key="1">
    <source>
        <dbReference type="SAM" id="MobiDB-lite"/>
    </source>
</evidence>
<organism evidence="2 3">
    <name type="scientific">Sphingomonas limnosediminicola</name>
    <dbReference type="NCBI Taxonomy" id="940133"/>
    <lineage>
        <taxon>Bacteria</taxon>
        <taxon>Pseudomonadati</taxon>
        <taxon>Pseudomonadota</taxon>
        <taxon>Alphaproteobacteria</taxon>
        <taxon>Sphingomonadales</taxon>
        <taxon>Sphingomonadaceae</taxon>
        <taxon>Sphingomonas</taxon>
    </lineage>
</organism>
<feature type="region of interest" description="Disordered" evidence="1">
    <location>
        <begin position="1"/>
        <end position="29"/>
    </location>
</feature>
<sequence length="122" mass="13444">MRIVGPQASLDVSHRHADAESGERAAQRTRRVALYDKQVGPNPEQRQQGRCDLADMGVGVVFAGHVETHGIEPAETKLGRVKAWVLSGKHERRPAAAGGYRMCYRCHLDCFRSGTDHQPDIG</sequence>
<evidence type="ECO:0000313" key="2">
    <source>
        <dbReference type="EMBL" id="GAA3895281.1"/>
    </source>
</evidence>
<accession>A0ABP7L747</accession>
<dbReference type="Proteomes" id="UP001500827">
    <property type="component" value="Unassembled WGS sequence"/>
</dbReference>